<dbReference type="Gene3D" id="2.40.10.220">
    <property type="entry name" value="predicted glycosyltransferase like domains"/>
    <property type="match status" value="1"/>
</dbReference>
<dbReference type="Pfam" id="PF07238">
    <property type="entry name" value="PilZ"/>
    <property type="match status" value="1"/>
</dbReference>
<organism evidence="2 3">
    <name type="scientific">Desulfovibrio subterraneus</name>
    <dbReference type="NCBI Taxonomy" id="2718620"/>
    <lineage>
        <taxon>Bacteria</taxon>
        <taxon>Pseudomonadati</taxon>
        <taxon>Thermodesulfobacteriota</taxon>
        <taxon>Desulfovibrionia</taxon>
        <taxon>Desulfovibrionales</taxon>
        <taxon>Desulfovibrionaceae</taxon>
        <taxon>Desulfovibrio</taxon>
    </lineage>
</organism>
<dbReference type="RefSeq" id="WP_174404898.1">
    <property type="nucleotide sequence ID" value="NZ_BLVO01000013.1"/>
</dbReference>
<accession>A0A7J0BJG2</accession>
<feature type="domain" description="PilZ" evidence="1">
    <location>
        <begin position="54"/>
        <end position="136"/>
    </location>
</feature>
<keyword evidence="3" id="KW-1185">Reference proteome</keyword>
<sequence>MSGSVTICFDLSVDEHRVLQFLAQTEGLSSGGYARNVIKRYLKESDSSESMGRERRRDFRQPVSIPAVSLVNYSDNVSKSHPVTIRDISKSGVCVVFSEMDIQLRDLLRSAMGFELVFTVPESGATVAFSCKVCRTIFGANVAMAGEFSNATHHEVGALSPIFQ</sequence>
<dbReference type="EMBL" id="BLVO01000013">
    <property type="protein sequence ID" value="GFM33224.1"/>
    <property type="molecule type" value="Genomic_DNA"/>
</dbReference>
<evidence type="ECO:0000259" key="1">
    <source>
        <dbReference type="Pfam" id="PF07238"/>
    </source>
</evidence>
<proteinExistence type="predicted"/>
<dbReference type="AlphaFoldDB" id="A0A7J0BJG2"/>
<dbReference type="Proteomes" id="UP000503840">
    <property type="component" value="Unassembled WGS sequence"/>
</dbReference>
<name>A0A7J0BJG2_9BACT</name>
<dbReference type="InterPro" id="IPR009875">
    <property type="entry name" value="PilZ_domain"/>
</dbReference>
<reference evidence="2 3" key="1">
    <citation type="submission" date="2020-05" db="EMBL/GenBank/DDBJ databases">
        <title>Draft genome sequence of Desulfovibrio sp. strain HN2T.</title>
        <authorList>
            <person name="Ueno A."/>
            <person name="Tamazawa S."/>
            <person name="Tamamura S."/>
            <person name="Murakami T."/>
            <person name="Kiyama T."/>
            <person name="Inomata H."/>
            <person name="Amano Y."/>
            <person name="Miyakawa K."/>
            <person name="Tamaki H."/>
            <person name="Naganuma T."/>
            <person name="Kaneko K."/>
        </authorList>
    </citation>
    <scope>NUCLEOTIDE SEQUENCE [LARGE SCALE GENOMIC DNA]</scope>
    <source>
        <strain evidence="2 3">HN2</strain>
    </source>
</reference>
<gene>
    <name evidence="2" type="ORF">DSM101010T_15890</name>
</gene>
<evidence type="ECO:0000313" key="2">
    <source>
        <dbReference type="EMBL" id="GFM33224.1"/>
    </source>
</evidence>
<dbReference type="GO" id="GO:0035438">
    <property type="term" value="F:cyclic-di-GMP binding"/>
    <property type="evidence" value="ECO:0007669"/>
    <property type="project" value="InterPro"/>
</dbReference>
<comment type="caution">
    <text evidence="2">The sequence shown here is derived from an EMBL/GenBank/DDBJ whole genome shotgun (WGS) entry which is preliminary data.</text>
</comment>
<evidence type="ECO:0000313" key="3">
    <source>
        <dbReference type="Proteomes" id="UP000503840"/>
    </source>
</evidence>
<protein>
    <recommendedName>
        <fullName evidence="1">PilZ domain-containing protein</fullName>
    </recommendedName>
</protein>